<keyword evidence="6" id="KW-1003">Cell membrane</keyword>
<keyword evidence="8" id="KW-1185">Reference proteome</keyword>
<sequence>MIRRMILPLLFGLVGTAILIGLGLWQLDRLDWKNAILSEIESRIALPPVALPDSPDPVRDRYLSVRVAGRFTGAHLDVLASRKDRGPGFRIVSGFETDEGRLILIDRGFLPQSDRRLPRQVVGAAITGTLHWPDEVDAFTPAPDPAQGIWFARDLPAMAAALGTEPVLVVAATPTGDGIDPWPVGTAGIPNDHAGYAATWFSLAVLWLGMTVLLLWRIRRKAQ</sequence>
<evidence type="ECO:0000256" key="5">
    <source>
        <dbReference type="ARBA" id="ARBA00023136"/>
    </source>
</evidence>
<evidence type="ECO:0000256" key="1">
    <source>
        <dbReference type="ARBA" id="ARBA00004370"/>
    </source>
</evidence>
<dbReference type="InterPro" id="IPR045214">
    <property type="entry name" value="Surf1/Surf4"/>
</dbReference>
<protein>
    <recommendedName>
        <fullName evidence="6">SURF1-like protein</fullName>
    </recommendedName>
</protein>
<dbReference type="PANTHER" id="PTHR23427:SF2">
    <property type="entry name" value="SURFEIT LOCUS PROTEIN 1"/>
    <property type="match status" value="1"/>
</dbReference>
<keyword evidence="3 6" id="KW-0812">Transmembrane</keyword>
<dbReference type="Pfam" id="PF02104">
    <property type="entry name" value="SURF1"/>
    <property type="match status" value="1"/>
</dbReference>
<reference evidence="8" key="1">
    <citation type="submission" date="2017-08" db="EMBL/GenBank/DDBJ databases">
        <authorList>
            <person name="Varghese N."/>
            <person name="Submissions S."/>
        </authorList>
    </citation>
    <scope>NUCLEOTIDE SEQUENCE [LARGE SCALE GENOMIC DNA]</scope>
    <source>
        <strain evidence="8">JA234</strain>
    </source>
</reference>
<dbReference type="OrthoDB" id="6079986at2"/>
<dbReference type="CDD" id="cd06662">
    <property type="entry name" value="SURF1"/>
    <property type="match status" value="1"/>
</dbReference>
<feature type="transmembrane region" description="Helical" evidence="6">
    <location>
        <begin position="197"/>
        <end position="216"/>
    </location>
</feature>
<organism evidence="7 8">
    <name type="scientific">Cereibacter ovatus</name>
    <dbReference type="NCBI Taxonomy" id="439529"/>
    <lineage>
        <taxon>Bacteria</taxon>
        <taxon>Pseudomonadati</taxon>
        <taxon>Pseudomonadota</taxon>
        <taxon>Alphaproteobacteria</taxon>
        <taxon>Rhodobacterales</taxon>
        <taxon>Paracoccaceae</taxon>
        <taxon>Cereibacter</taxon>
    </lineage>
</organism>
<evidence type="ECO:0000256" key="3">
    <source>
        <dbReference type="ARBA" id="ARBA00022692"/>
    </source>
</evidence>
<evidence type="ECO:0000256" key="2">
    <source>
        <dbReference type="ARBA" id="ARBA00007165"/>
    </source>
</evidence>
<dbReference type="AlphaFoldDB" id="A0A285D2B2"/>
<keyword evidence="5 6" id="KW-0472">Membrane</keyword>
<comment type="similarity">
    <text evidence="2 6">Belongs to the SURF1 family.</text>
</comment>
<name>A0A285D2B2_9RHOB</name>
<evidence type="ECO:0000313" key="8">
    <source>
        <dbReference type="Proteomes" id="UP000219467"/>
    </source>
</evidence>
<evidence type="ECO:0000256" key="6">
    <source>
        <dbReference type="RuleBase" id="RU363076"/>
    </source>
</evidence>
<gene>
    <name evidence="7" type="ORF">SAMN05878503_11818</name>
</gene>
<dbReference type="EMBL" id="OAOQ01000018">
    <property type="protein sequence ID" value="SNX73950.1"/>
    <property type="molecule type" value="Genomic_DNA"/>
</dbReference>
<evidence type="ECO:0000313" key="7">
    <source>
        <dbReference type="EMBL" id="SNX73950.1"/>
    </source>
</evidence>
<proteinExistence type="inferred from homology"/>
<dbReference type="RefSeq" id="WP_097031490.1">
    <property type="nucleotide sequence ID" value="NZ_OAOQ01000018.1"/>
</dbReference>
<accession>A0A285D2B2</accession>
<comment type="subcellular location">
    <subcellularLocation>
        <location evidence="6">Cell membrane</location>
        <topology evidence="6">Multi-pass membrane protein</topology>
    </subcellularLocation>
    <subcellularLocation>
        <location evidence="1">Membrane</location>
    </subcellularLocation>
</comment>
<dbReference type="InterPro" id="IPR002994">
    <property type="entry name" value="Surf1/Shy1"/>
</dbReference>
<dbReference type="GO" id="GO:0005886">
    <property type="term" value="C:plasma membrane"/>
    <property type="evidence" value="ECO:0007669"/>
    <property type="project" value="UniProtKB-SubCell"/>
</dbReference>
<keyword evidence="4 6" id="KW-1133">Transmembrane helix</keyword>
<evidence type="ECO:0000256" key="4">
    <source>
        <dbReference type="ARBA" id="ARBA00022989"/>
    </source>
</evidence>
<dbReference type="PANTHER" id="PTHR23427">
    <property type="entry name" value="SURFEIT LOCUS PROTEIN"/>
    <property type="match status" value="1"/>
</dbReference>
<feature type="transmembrane region" description="Helical" evidence="6">
    <location>
        <begin position="7"/>
        <end position="27"/>
    </location>
</feature>
<dbReference type="Proteomes" id="UP000219467">
    <property type="component" value="Unassembled WGS sequence"/>
</dbReference>
<dbReference type="PROSITE" id="PS50895">
    <property type="entry name" value="SURF1"/>
    <property type="match status" value="1"/>
</dbReference>